<organism evidence="5 6">
    <name type="scientific">Protofrankia coriariae</name>
    <dbReference type="NCBI Taxonomy" id="1562887"/>
    <lineage>
        <taxon>Bacteria</taxon>
        <taxon>Bacillati</taxon>
        <taxon>Actinomycetota</taxon>
        <taxon>Actinomycetes</taxon>
        <taxon>Frankiales</taxon>
        <taxon>Frankiaceae</taxon>
        <taxon>Protofrankia</taxon>
    </lineage>
</organism>
<name>A0ABR5F6M7_9ACTN</name>
<evidence type="ECO:0000256" key="1">
    <source>
        <dbReference type="ARBA" id="ARBA00008467"/>
    </source>
</evidence>
<dbReference type="Gene3D" id="3.40.47.10">
    <property type="match status" value="1"/>
</dbReference>
<dbReference type="PANTHER" id="PTHR11712:SF336">
    <property type="entry name" value="3-OXOACYL-[ACYL-CARRIER-PROTEIN] SYNTHASE, MITOCHONDRIAL"/>
    <property type="match status" value="1"/>
</dbReference>
<comment type="caution">
    <text evidence="5">The sequence shown here is derived from an EMBL/GenBank/DDBJ whole genome shotgun (WGS) entry which is preliminary data.</text>
</comment>
<dbReference type="Pfam" id="PF00109">
    <property type="entry name" value="ketoacyl-synt"/>
    <property type="match status" value="1"/>
</dbReference>
<dbReference type="InterPro" id="IPR016039">
    <property type="entry name" value="Thiolase-like"/>
</dbReference>
<dbReference type="InterPro" id="IPR014031">
    <property type="entry name" value="Ketoacyl_synth_C"/>
</dbReference>
<evidence type="ECO:0000313" key="5">
    <source>
        <dbReference type="EMBL" id="KLL12385.1"/>
    </source>
</evidence>
<dbReference type="Pfam" id="PF02801">
    <property type="entry name" value="Ketoacyl-synt_C"/>
    <property type="match status" value="1"/>
</dbReference>
<comment type="similarity">
    <text evidence="1 3">Belongs to the thiolase-like superfamily. Beta-ketoacyl-ACP synthases family.</text>
</comment>
<dbReference type="InterPro" id="IPR000794">
    <property type="entry name" value="Beta-ketoacyl_synthase"/>
</dbReference>
<dbReference type="Proteomes" id="UP000035425">
    <property type="component" value="Unassembled WGS sequence"/>
</dbReference>
<feature type="domain" description="Ketosynthase family 3 (KS3)" evidence="4">
    <location>
        <begin position="1"/>
        <end position="416"/>
    </location>
</feature>
<dbReference type="InterPro" id="IPR020841">
    <property type="entry name" value="PKS_Beta-ketoAc_synthase_dom"/>
</dbReference>
<proteinExistence type="inferred from homology"/>
<evidence type="ECO:0000259" key="4">
    <source>
        <dbReference type="PROSITE" id="PS52004"/>
    </source>
</evidence>
<dbReference type="SUPFAM" id="SSF53901">
    <property type="entry name" value="Thiolase-like"/>
    <property type="match status" value="2"/>
</dbReference>
<dbReference type="PROSITE" id="PS52004">
    <property type="entry name" value="KS3_2"/>
    <property type="match status" value="1"/>
</dbReference>
<dbReference type="CDD" id="cd00834">
    <property type="entry name" value="KAS_I_II"/>
    <property type="match status" value="1"/>
</dbReference>
<evidence type="ECO:0000313" key="6">
    <source>
        <dbReference type="Proteomes" id="UP000035425"/>
    </source>
</evidence>
<sequence>MRRVAITGLGAVTPVGNDAATTWTNLVAGRSGVGRLTTFDTSTFSVRIGGQVRDFNLRDLVPEATGWRHLSRAGGFGLAAAAEALREAKVTPATYDPDECGVAMGGSVGRPELQQVVDIGYLRERTDNREIFRHPPGDVLLRDQNVPVAAIARLAACTGPMVSVSTACSGSGHAIGEAFRHIQDGDATLMLAGGFDALTTWMDLLGFSLLGALTDRYNDDPTRASRPFDADRSGFVIGEGAVVVVLEELSAARARGAPILAELLGYSSTLNAYRITDSPPDGRGAIQVMAQALAESGLGPAGIDYVVAHGTGTPGNDASETTAIKEVFGADAHRLVVSSPKSMTGHLTSASAALNLLAALGAIQHSVVPPTVNLDTADPRLDLDYVPLVARPMPVSGVMVNAFAFGGTNTCLVVGTPKEES</sequence>
<dbReference type="SMART" id="SM00825">
    <property type="entry name" value="PKS_KS"/>
    <property type="match status" value="1"/>
</dbReference>
<protein>
    <submittedName>
        <fullName evidence="5">3-oxoacyl-ACP synthase</fullName>
    </submittedName>
</protein>
<dbReference type="EMBL" id="JWIO01000005">
    <property type="protein sequence ID" value="KLL12385.1"/>
    <property type="molecule type" value="Genomic_DNA"/>
</dbReference>
<accession>A0ABR5F6M7</accession>
<dbReference type="PANTHER" id="PTHR11712">
    <property type="entry name" value="POLYKETIDE SYNTHASE-RELATED"/>
    <property type="match status" value="1"/>
</dbReference>
<reference evidence="5 6" key="1">
    <citation type="submission" date="2014-12" db="EMBL/GenBank/DDBJ databases">
        <title>Frankia sp. BMG5.1 draft genome.</title>
        <authorList>
            <person name="Gtari M."/>
            <person name="Ghodhbane-Gtari F."/>
            <person name="Nouioui I."/>
            <person name="Ktari A."/>
            <person name="Hezbri K."/>
            <person name="Mimouni W."/>
            <person name="Sbissi I."/>
            <person name="Ayari A."/>
            <person name="Yamanaka T."/>
            <person name="Normand P."/>
            <person name="Tisa L.S."/>
            <person name="Boudabous A."/>
        </authorList>
    </citation>
    <scope>NUCLEOTIDE SEQUENCE [LARGE SCALE GENOMIC DNA]</scope>
    <source>
        <strain evidence="5 6">BMG5.1</strain>
    </source>
</reference>
<dbReference type="InterPro" id="IPR014030">
    <property type="entry name" value="Ketoacyl_synth_N"/>
</dbReference>
<dbReference type="NCBIfam" id="NF005589">
    <property type="entry name" value="PRK07314.1"/>
    <property type="match status" value="1"/>
</dbReference>
<gene>
    <name evidence="5" type="ORF">FrCorBMG51_05095</name>
</gene>
<evidence type="ECO:0000256" key="2">
    <source>
        <dbReference type="ARBA" id="ARBA00022679"/>
    </source>
</evidence>
<keyword evidence="2 3" id="KW-0808">Transferase</keyword>
<keyword evidence="6" id="KW-1185">Reference proteome</keyword>
<evidence type="ECO:0000256" key="3">
    <source>
        <dbReference type="RuleBase" id="RU003694"/>
    </source>
</evidence>